<dbReference type="EMBL" id="BARS01009021">
    <property type="protein sequence ID" value="GAF68940.1"/>
    <property type="molecule type" value="Genomic_DNA"/>
</dbReference>
<gene>
    <name evidence="1" type="ORF">S01H1_17069</name>
</gene>
<accession>X0SYQ7</accession>
<comment type="caution">
    <text evidence="1">The sequence shown here is derived from an EMBL/GenBank/DDBJ whole genome shotgun (WGS) entry which is preliminary data.</text>
</comment>
<reference evidence="1" key="1">
    <citation type="journal article" date="2014" name="Front. Microbiol.">
        <title>High frequency of phylogenetically diverse reductive dehalogenase-homologous genes in deep subseafloor sedimentary metagenomes.</title>
        <authorList>
            <person name="Kawai M."/>
            <person name="Futagami T."/>
            <person name="Toyoda A."/>
            <person name="Takaki Y."/>
            <person name="Nishi S."/>
            <person name="Hori S."/>
            <person name="Arai W."/>
            <person name="Tsubouchi T."/>
            <person name="Morono Y."/>
            <person name="Uchiyama I."/>
            <person name="Ito T."/>
            <person name="Fujiyama A."/>
            <person name="Inagaki F."/>
            <person name="Takami H."/>
        </authorList>
    </citation>
    <scope>NUCLEOTIDE SEQUENCE</scope>
    <source>
        <strain evidence="1">Expedition CK06-06</strain>
    </source>
</reference>
<name>X0SYQ7_9ZZZZ</name>
<sequence length="88" mass="10270">MEVIDIKINRRKYDDCKHLSVLVDEEWGYIECTKCGKHLDPIKLLHKIAVKQNGLNFGITSLKETIKKLENRLRTKCQHCGKMTKINC</sequence>
<organism evidence="1">
    <name type="scientific">marine sediment metagenome</name>
    <dbReference type="NCBI Taxonomy" id="412755"/>
    <lineage>
        <taxon>unclassified sequences</taxon>
        <taxon>metagenomes</taxon>
        <taxon>ecological metagenomes</taxon>
    </lineage>
</organism>
<evidence type="ECO:0000313" key="1">
    <source>
        <dbReference type="EMBL" id="GAF68940.1"/>
    </source>
</evidence>
<proteinExistence type="predicted"/>
<protein>
    <submittedName>
        <fullName evidence="1">Uncharacterized protein</fullName>
    </submittedName>
</protein>
<dbReference type="AlphaFoldDB" id="X0SYQ7"/>